<dbReference type="EC" id="3.4.16.2" evidence="14"/>
<keyword evidence="7" id="KW-0378">Hydrolase</keyword>
<dbReference type="EMBL" id="OV651817">
    <property type="protein sequence ID" value="CAH1110555.1"/>
    <property type="molecule type" value="Genomic_DNA"/>
</dbReference>
<sequence>MSSIIVKLFSVIFVLMIFPKWSESVNVYSLETRYIEVPIDHFSATATSKTFNLRYLINSKNYVKGGPIFIYTGGEREITIAAQNTGFLFEISPIFNALIIFVEHRYYGTSLPFGNASFTITENLRYLTTTQVLADFAFLIQELKKNFFPNFSQADTKTEPIIAFGGYYAGMLAAWLRMKYPYSVRAALTSSAPLFYFPGLTSCEGYYQKVTQIFERYGQEKCVKTIKLGWDIIENLAKSKIGMDYISSTWKLCSKLKTAEDVQILIDWLSNIFIELSMANYPYPSEYYNPVPAFPVMVFCDKLNTAYFNDTKGFIQSFANALQIYTNYTGRITCNNIYSKEEDLNEVAWKYQTCTELIMPKCSTAQDMFITNNWVYEQFALDCYKKFGVKPKPNFVFLAYGVNKLKYYTNMLFSSSTIDPASWGVVDLNKADKTDKSLVTYQIMDAPHLMEFRGTNPSDNDYILQARKFYISILKKWLK</sequence>
<keyword evidence="20" id="KW-1185">Reference proteome</keyword>
<evidence type="ECO:0000256" key="18">
    <source>
        <dbReference type="SAM" id="SignalP"/>
    </source>
</evidence>
<evidence type="ECO:0000313" key="19">
    <source>
        <dbReference type="EMBL" id="CAH1110555.1"/>
    </source>
</evidence>
<dbReference type="GO" id="GO:0008239">
    <property type="term" value="F:dipeptidyl-peptidase activity"/>
    <property type="evidence" value="ECO:0007669"/>
    <property type="project" value="TreeGrafter"/>
</dbReference>
<evidence type="ECO:0000256" key="5">
    <source>
        <dbReference type="ARBA" id="ARBA00022670"/>
    </source>
</evidence>
<evidence type="ECO:0000256" key="7">
    <source>
        <dbReference type="ARBA" id="ARBA00022801"/>
    </source>
</evidence>
<evidence type="ECO:0000256" key="11">
    <source>
        <dbReference type="ARBA" id="ARBA00023228"/>
    </source>
</evidence>
<keyword evidence="4" id="KW-0121">Carboxypeptidase</keyword>
<comment type="function">
    <text evidence="13">Cleaves C-terminal amino acids linked to proline in peptides such as angiotensin II, III and des-Arg9-bradykinin. This cleavage occurs at acidic pH, but enzymatic activity is retained with some substrates at neutral pH.</text>
</comment>
<evidence type="ECO:0000256" key="13">
    <source>
        <dbReference type="ARBA" id="ARBA00059701"/>
    </source>
</evidence>
<dbReference type="GO" id="GO:0005764">
    <property type="term" value="C:lysosome"/>
    <property type="evidence" value="ECO:0007669"/>
    <property type="project" value="UniProtKB-SubCell"/>
</dbReference>
<evidence type="ECO:0000256" key="17">
    <source>
        <dbReference type="ARBA" id="ARBA00076608"/>
    </source>
</evidence>
<evidence type="ECO:0000313" key="20">
    <source>
        <dbReference type="Proteomes" id="UP001153636"/>
    </source>
</evidence>
<keyword evidence="6 18" id="KW-0732">Signal</keyword>
<comment type="subunit">
    <text evidence="3">Homodimer.</text>
</comment>
<dbReference type="InterPro" id="IPR029058">
    <property type="entry name" value="AB_hydrolase_fold"/>
</dbReference>
<dbReference type="GO" id="GO:0006508">
    <property type="term" value="P:proteolysis"/>
    <property type="evidence" value="ECO:0007669"/>
    <property type="project" value="UniProtKB-KW"/>
</dbReference>
<name>A0A9P0GI31_9CUCU</name>
<dbReference type="AlphaFoldDB" id="A0A9P0GI31"/>
<keyword evidence="11" id="KW-0458">Lysosome</keyword>
<evidence type="ECO:0000256" key="15">
    <source>
        <dbReference type="ARBA" id="ARBA00073691"/>
    </source>
</evidence>
<organism evidence="19 20">
    <name type="scientific">Psylliodes chrysocephalus</name>
    <dbReference type="NCBI Taxonomy" id="3402493"/>
    <lineage>
        <taxon>Eukaryota</taxon>
        <taxon>Metazoa</taxon>
        <taxon>Ecdysozoa</taxon>
        <taxon>Arthropoda</taxon>
        <taxon>Hexapoda</taxon>
        <taxon>Insecta</taxon>
        <taxon>Pterygota</taxon>
        <taxon>Neoptera</taxon>
        <taxon>Endopterygota</taxon>
        <taxon>Coleoptera</taxon>
        <taxon>Polyphaga</taxon>
        <taxon>Cucujiformia</taxon>
        <taxon>Chrysomeloidea</taxon>
        <taxon>Chrysomelidae</taxon>
        <taxon>Galerucinae</taxon>
        <taxon>Alticini</taxon>
        <taxon>Psylliodes</taxon>
    </lineage>
</organism>
<evidence type="ECO:0000256" key="12">
    <source>
        <dbReference type="ARBA" id="ARBA00052013"/>
    </source>
</evidence>
<accession>A0A9P0GI31</accession>
<reference evidence="19" key="1">
    <citation type="submission" date="2022-01" db="EMBL/GenBank/DDBJ databases">
        <authorList>
            <person name="King R."/>
        </authorList>
    </citation>
    <scope>NUCLEOTIDE SEQUENCE</scope>
</reference>
<dbReference type="Proteomes" id="UP001153636">
    <property type="component" value="Chromosome 5"/>
</dbReference>
<comment type="catalytic activity">
    <reaction evidence="12">
        <text>Cleavage of a -Pro-|-Xaa bond to release a C-terminal amino acid.</text>
        <dbReference type="EC" id="3.4.16.2"/>
    </reaction>
</comment>
<evidence type="ECO:0000256" key="16">
    <source>
        <dbReference type="ARBA" id="ARBA00076475"/>
    </source>
</evidence>
<keyword evidence="5" id="KW-0645">Protease</keyword>
<evidence type="ECO:0000256" key="4">
    <source>
        <dbReference type="ARBA" id="ARBA00022645"/>
    </source>
</evidence>
<keyword evidence="10" id="KW-0325">Glycoprotein</keyword>
<proteinExistence type="inferred from homology"/>
<evidence type="ECO:0000256" key="9">
    <source>
        <dbReference type="ARBA" id="ARBA00023157"/>
    </source>
</evidence>
<evidence type="ECO:0000256" key="10">
    <source>
        <dbReference type="ARBA" id="ARBA00023180"/>
    </source>
</evidence>
<feature type="chain" id="PRO_5040406582" description="Lysosomal Pro-X carboxypeptidase" evidence="18">
    <location>
        <begin position="25"/>
        <end position="479"/>
    </location>
</feature>
<protein>
    <recommendedName>
        <fullName evidence="15">Lysosomal Pro-X carboxypeptidase</fullName>
        <ecNumber evidence="14">3.4.16.2</ecNumber>
    </recommendedName>
    <alternativeName>
        <fullName evidence="17">Proline carboxypeptidase</fullName>
    </alternativeName>
    <alternativeName>
        <fullName evidence="16">Prolylcarboxypeptidase</fullName>
    </alternativeName>
</protein>
<dbReference type="FunFam" id="1.20.120.980:FF:000002">
    <property type="entry name" value="lysosomal Pro-X carboxypeptidase"/>
    <property type="match status" value="1"/>
</dbReference>
<evidence type="ECO:0000256" key="2">
    <source>
        <dbReference type="ARBA" id="ARBA00011079"/>
    </source>
</evidence>
<evidence type="ECO:0000256" key="14">
    <source>
        <dbReference type="ARBA" id="ARBA00066456"/>
    </source>
</evidence>
<comment type="similarity">
    <text evidence="2">Belongs to the peptidase S28 family.</text>
</comment>
<evidence type="ECO:0000256" key="6">
    <source>
        <dbReference type="ARBA" id="ARBA00022729"/>
    </source>
</evidence>
<dbReference type="Pfam" id="PF05577">
    <property type="entry name" value="Peptidase_S28"/>
    <property type="match status" value="1"/>
</dbReference>
<evidence type="ECO:0000256" key="8">
    <source>
        <dbReference type="ARBA" id="ARBA00023145"/>
    </source>
</evidence>
<feature type="signal peptide" evidence="18">
    <location>
        <begin position="1"/>
        <end position="24"/>
    </location>
</feature>
<evidence type="ECO:0000256" key="3">
    <source>
        <dbReference type="ARBA" id="ARBA00011738"/>
    </source>
</evidence>
<keyword evidence="8" id="KW-0865">Zymogen</keyword>
<dbReference type="PANTHER" id="PTHR11010">
    <property type="entry name" value="PROTEASE S28 PRO-X CARBOXYPEPTIDASE-RELATED"/>
    <property type="match status" value="1"/>
</dbReference>
<keyword evidence="9" id="KW-1015">Disulfide bond</keyword>
<dbReference type="Gene3D" id="1.20.120.980">
    <property type="entry name" value="Serine carboxypeptidase S28, SKS domain"/>
    <property type="match status" value="1"/>
</dbReference>
<dbReference type="SUPFAM" id="SSF53474">
    <property type="entry name" value="alpha/beta-Hydrolases"/>
    <property type="match status" value="1"/>
</dbReference>
<comment type="subcellular location">
    <subcellularLocation>
        <location evidence="1">Lysosome</location>
    </subcellularLocation>
</comment>
<evidence type="ECO:0000256" key="1">
    <source>
        <dbReference type="ARBA" id="ARBA00004371"/>
    </source>
</evidence>
<dbReference type="InterPro" id="IPR008758">
    <property type="entry name" value="Peptidase_S28"/>
</dbReference>
<dbReference type="InterPro" id="IPR042269">
    <property type="entry name" value="Ser_carbopepase_S28_SKS"/>
</dbReference>
<dbReference type="OrthoDB" id="8027208at2759"/>
<dbReference type="GO" id="GO:0004185">
    <property type="term" value="F:serine-type carboxypeptidase activity"/>
    <property type="evidence" value="ECO:0007669"/>
    <property type="project" value="UniProtKB-EC"/>
</dbReference>
<dbReference type="Gene3D" id="3.40.50.1820">
    <property type="entry name" value="alpha/beta hydrolase"/>
    <property type="match status" value="1"/>
</dbReference>
<dbReference type="PANTHER" id="PTHR11010:SF38">
    <property type="entry name" value="LYSOSOMAL PRO-X CARBOXYPEPTIDASE"/>
    <property type="match status" value="1"/>
</dbReference>
<gene>
    <name evidence="19" type="ORF">PSYICH_LOCUS10854</name>
</gene>